<evidence type="ECO:0000259" key="7">
    <source>
        <dbReference type="Pfam" id="PF02683"/>
    </source>
</evidence>
<evidence type="ECO:0000256" key="1">
    <source>
        <dbReference type="ARBA" id="ARBA00004141"/>
    </source>
</evidence>
<comment type="caution">
    <text evidence="9">The sequence shown here is derived from an EMBL/GenBank/DDBJ whole genome shotgun (WGS) entry which is preliminary data.</text>
</comment>
<dbReference type="InterPro" id="IPR035671">
    <property type="entry name" value="DsbD_gamma"/>
</dbReference>
<feature type="transmembrane region" description="Helical" evidence="6">
    <location>
        <begin position="560"/>
        <end position="577"/>
    </location>
</feature>
<dbReference type="Pfam" id="PF13899">
    <property type="entry name" value="Thioredoxin_7"/>
    <property type="match status" value="1"/>
</dbReference>
<evidence type="ECO:0000313" key="9">
    <source>
        <dbReference type="EMBL" id="KLN62306.1"/>
    </source>
</evidence>
<dbReference type="Pfam" id="PF02683">
    <property type="entry name" value="DsbD_TM"/>
    <property type="match status" value="1"/>
</dbReference>
<sequence>MRFLWKKINGNLCRVLQGIIFVFFGLFTLPYTAQGSSSPWIEEEFSRVRMVTGQETLGETGKVMLGLQFELKEGWKTYWRSPGDAGFPVSLDLAESNNLKSWQFYWPVPHRFMLFGLQTFGYSKEVVFPFEIQAEDPQKDVTLRGTASYLLCKEICIPFDADVTIRIPAGEAFPSLEAGIVDTYVNRVPGLGAEVGFDITDSFLVGNGENLVLKVYGSAKDQGFQKPDVIVEGPPGFSFSAPEVIIDDGGAKAEFIIPVSIAKEAKGVLEGKQITLSLVDGAKGTELKTVSKYKDVPIGTSSGILAFLPILGLALVGGFILNLMPCVLPVLSLKLMSVIKHEKSDYQGIRSSFVATSFGILTSFWILAAAASLLKVAGFSVGWGIQFQQPLFLIAMSGIVSLFAANLFGWFEFLVPGGVINRAVNASDKKGISGDFLKGMFATLLATPCSAPFLGTAVGFALARGTWEIFAIFTFLGIGMSLPYLIVAAKPRLASFLPKPGTWMIWLKSVLGLLLLGTVAWLLSVLFVQVGWVATTLVTVLLALGMAILAVKSLTIGKRAVAISLLAILSLAVPYKFSVSSEKASVSAYWLPFAQEQIATEVNNGKIVFVDVTADWCITCQVNKKLVLEQDEIESLLQKEDVLPMQADWTLPNETITAYLESYNRYGIPFNIIYGPGAPEGIVLSELLTIDEVLSVFEQASGK</sequence>
<dbReference type="GO" id="GO:0017004">
    <property type="term" value="P:cytochrome complex assembly"/>
    <property type="evidence" value="ECO:0007669"/>
    <property type="project" value="UniProtKB-KW"/>
</dbReference>
<dbReference type="SUPFAM" id="SSF52833">
    <property type="entry name" value="Thioredoxin-like"/>
    <property type="match status" value="1"/>
</dbReference>
<feature type="transmembrane region" description="Helical" evidence="6">
    <location>
        <begin position="530"/>
        <end position="551"/>
    </location>
</feature>
<dbReference type="InterPro" id="IPR028250">
    <property type="entry name" value="DsbDN"/>
</dbReference>
<dbReference type="Gene3D" id="3.40.30.10">
    <property type="entry name" value="Glutaredoxin"/>
    <property type="match status" value="1"/>
</dbReference>
<evidence type="ECO:0000256" key="3">
    <source>
        <dbReference type="ARBA" id="ARBA00022748"/>
    </source>
</evidence>
<feature type="transmembrane region" description="Helical" evidence="6">
    <location>
        <begin position="391"/>
        <end position="415"/>
    </location>
</feature>
<evidence type="ECO:0000259" key="8">
    <source>
        <dbReference type="Pfam" id="PF11412"/>
    </source>
</evidence>
<dbReference type="GO" id="GO:0045454">
    <property type="term" value="P:cell redox homeostasis"/>
    <property type="evidence" value="ECO:0007669"/>
    <property type="project" value="TreeGrafter"/>
</dbReference>
<dbReference type="PATRIC" id="fig|1489064.4.peg.1319"/>
<dbReference type="PANTHER" id="PTHR32234">
    <property type="entry name" value="THIOL:DISULFIDE INTERCHANGE PROTEIN DSBD"/>
    <property type="match status" value="1"/>
</dbReference>
<dbReference type="AlphaFoldDB" id="A0A0H2MJC2"/>
<dbReference type="Pfam" id="PF11412">
    <property type="entry name" value="DsbD_N"/>
    <property type="match status" value="1"/>
</dbReference>
<keyword evidence="10" id="KW-1185">Reference proteome</keyword>
<comment type="subcellular location">
    <subcellularLocation>
        <location evidence="1">Membrane</location>
        <topology evidence="1">Multi-pass membrane protein</topology>
    </subcellularLocation>
</comment>
<feature type="domain" description="Cytochrome C biogenesis protein transmembrane" evidence="7">
    <location>
        <begin position="310"/>
        <end position="524"/>
    </location>
</feature>
<protein>
    <submittedName>
        <fullName evidence="9">Uncharacterized protein</fullName>
    </submittedName>
</protein>
<keyword evidence="2 6" id="KW-0812">Transmembrane</keyword>
<dbReference type="GO" id="GO:0015035">
    <property type="term" value="F:protein-disulfide reductase activity"/>
    <property type="evidence" value="ECO:0007669"/>
    <property type="project" value="TreeGrafter"/>
</dbReference>
<evidence type="ECO:0000256" key="4">
    <source>
        <dbReference type="ARBA" id="ARBA00022989"/>
    </source>
</evidence>
<dbReference type="InterPro" id="IPR003834">
    <property type="entry name" value="Cyt_c_assmbl_TM_dom"/>
</dbReference>
<name>A0A0H2MJC2_9PROT</name>
<dbReference type="GO" id="GO:0016020">
    <property type="term" value="C:membrane"/>
    <property type="evidence" value="ECO:0007669"/>
    <property type="project" value="UniProtKB-SubCell"/>
</dbReference>
<accession>A0A0H2MJC2</accession>
<organism evidence="9 10">
    <name type="scientific">Kiloniella spongiae</name>
    <dbReference type="NCBI Taxonomy" id="1489064"/>
    <lineage>
        <taxon>Bacteria</taxon>
        <taxon>Pseudomonadati</taxon>
        <taxon>Pseudomonadota</taxon>
        <taxon>Alphaproteobacteria</taxon>
        <taxon>Rhodospirillales</taxon>
        <taxon>Kiloniellaceae</taxon>
        <taxon>Kiloniella</taxon>
    </lineage>
</organism>
<evidence type="ECO:0000256" key="6">
    <source>
        <dbReference type="SAM" id="Phobius"/>
    </source>
</evidence>
<feature type="transmembrane region" description="Helical" evidence="6">
    <location>
        <begin position="501"/>
        <end position="524"/>
    </location>
</feature>
<keyword evidence="4 6" id="KW-1133">Transmembrane helix</keyword>
<evidence type="ECO:0000256" key="5">
    <source>
        <dbReference type="ARBA" id="ARBA00023136"/>
    </source>
</evidence>
<feature type="transmembrane region" description="Helical" evidence="6">
    <location>
        <begin position="436"/>
        <end position="463"/>
    </location>
</feature>
<dbReference type="Proteomes" id="UP000035444">
    <property type="component" value="Unassembled WGS sequence"/>
</dbReference>
<keyword evidence="3" id="KW-0201">Cytochrome c-type biogenesis</keyword>
<dbReference type="PANTHER" id="PTHR32234:SF3">
    <property type="entry name" value="SUPPRESSION OF COPPER SENSITIVITY PROTEIN"/>
    <property type="match status" value="1"/>
</dbReference>
<evidence type="ECO:0000256" key="2">
    <source>
        <dbReference type="ARBA" id="ARBA00022692"/>
    </source>
</evidence>
<evidence type="ECO:0000313" key="10">
    <source>
        <dbReference type="Proteomes" id="UP000035444"/>
    </source>
</evidence>
<feature type="domain" description="Thiol:disulfide interchange protein DsbD N-terminal" evidence="8">
    <location>
        <begin position="59"/>
        <end position="163"/>
    </location>
</feature>
<proteinExistence type="predicted"/>
<gene>
    <name evidence="9" type="ORF">WH96_01970</name>
</gene>
<dbReference type="STRING" id="1489064.WH96_01970"/>
<feature type="transmembrane region" description="Helical" evidence="6">
    <location>
        <begin position="304"/>
        <end position="331"/>
    </location>
</feature>
<reference evidence="9 10" key="1">
    <citation type="submission" date="2015-03" db="EMBL/GenBank/DDBJ databases">
        <title>Genome Sequence of Kiloniella spongiae MEBiC09566, isolated from a marine sponge.</title>
        <authorList>
            <person name="Shao Z."/>
            <person name="Wang L."/>
            <person name="Li X."/>
        </authorList>
    </citation>
    <scope>NUCLEOTIDE SEQUENCE [LARGE SCALE GENOMIC DNA]</scope>
    <source>
        <strain evidence="9 10">MEBiC09566</strain>
    </source>
</reference>
<keyword evidence="5 6" id="KW-0472">Membrane</keyword>
<dbReference type="EMBL" id="LAQL01000002">
    <property type="protein sequence ID" value="KLN62306.1"/>
    <property type="molecule type" value="Genomic_DNA"/>
</dbReference>
<feature type="transmembrane region" description="Helical" evidence="6">
    <location>
        <begin position="469"/>
        <end position="489"/>
    </location>
</feature>
<dbReference type="CDD" id="cd02953">
    <property type="entry name" value="DsbDgamma"/>
    <property type="match status" value="1"/>
</dbReference>
<dbReference type="OrthoDB" id="9811036at2"/>
<dbReference type="InterPro" id="IPR036249">
    <property type="entry name" value="Thioredoxin-like_sf"/>
</dbReference>